<protein>
    <submittedName>
        <fullName evidence="3">3-hexulose-6-phosphate synthase</fullName>
    </submittedName>
</protein>
<dbReference type="InterPro" id="IPR011060">
    <property type="entry name" value="RibuloseP-bd_barrel"/>
</dbReference>
<dbReference type="SMART" id="SM00934">
    <property type="entry name" value="OMPdecase"/>
    <property type="match status" value="1"/>
</dbReference>
<dbReference type="InterPro" id="IPR001754">
    <property type="entry name" value="OMPdeCOase_dom"/>
</dbReference>
<dbReference type="GO" id="GO:0004590">
    <property type="term" value="F:orotidine-5'-phosphate decarboxylase activity"/>
    <property type="evidence" value="ECO:0007669"/>
    <property type="project" value="InterPro"/>
</dbReference>
<reference evidence="3 4" key="1">
    <citation type="journal article" date="2018" name="Int. J. Syst. Evol. Microbiol.">
        <title>Lactobacillus bambusae sp. nov., isolated from a traditional fermented Ma-bamboo shoots of Taiwan.</title>
        <authorList>
            <person name="Wang L.-T."/>
        </authorList>
    </citation>
    <scope>NUCLEOTIDE SEQUENCE [LARGE SCALE GENOMIC DNA]</scope>
    <source>
        <strain evidence="3 4">BS-W1</strain>
    </source>
</reference>
<evidence type="ECO:0000256" key="1">
    <source>
        <dbReference type="ARBA" id="ARBA00023239"/>
    </source>
</evidence>
<comment type="caution">
    <text evidence="3">The sequence shown here is derived from an EMBL/GenBank/DDBJ whole genome shotgun (WGS) entry which is preliminary data.</text>
</comment>
<dbReference type="GO" id="GO:0006207">
    <property type="term" value="P:'de novo' pyrimidine nucleobase biosynthetic process"/>
    <property type="evidence" value="ECO:0007669"/>
    <property type="project" value="InterPro"/>
</dbReference>
<evidence type="ECO:0000313" key="4">
    <source>
        <dbReference type="Proteomes" id="UP000245080"/>
    </source>
</evidence>
<dbReference type="GO" id="GO:0019854">
    <property type="term" value="P:L-ascorbic acid catabolic process"/>
    <property type="evidence" value="ECO:0007669"/>
    <property type="project" value="TreeGrafter"/>
</dbReference>
<dbReference type="Pfam" id="PF00215">
    <property type="entry name" value="OMPdecase"/>
    <property type="match status" value="1"/>
</dbReference>
<dbReference type="PANTHER" id="PTHR35039">
    <property type="entry name" value="3-KETO-L-GULONATE-6-PHOSPHATE DECARBOXYLASE SGBH-RELATED"/>
    <property type="match status" value="1"/>
</dbReference>
<accession>A0A2V1N1K3</accession>
<dbReference type="Gene3D" id="3.20.20.70">
    <property type="entry name" value="Aldolase class I"/>
    <property type="match status" value="1"/>
</dbReference>
<dbReference type="GO" id="GO:0033982">
    <property type="term" value="F:3-dehydro-L-gulonate-6-phosphate decarboxylase activity"/>
    <property type="evidence" value="ECO:0007669"/>
    <property type="project" value="TreeGrafter"/>
</dbReference>
<dbReference type="Proteomes" id="UP000245080">
    <property type="component" value="Unassembled WGS sequence"/>
</dbReference>
<proteinExistence type="predicted"/>
<name>A0A2V1N1K3_9LACO</name>
<gene>
    <name evidence="3" type="ORF">DCM90_04400</name>
</gene>
<dbReference type="EMBL" id="QCXQ01000002">
    <property type="protein sequence ID" value="PWG00180.1"/>
    <property type="molecule type" value="Genomic_DNA"/>
</dbReference>
<dbReference type="OrthoDB" id="43475at2"/>
<sequence length="207" mass="22673">MKIQAAIDRVTLDEAQALSKKLDPYVDIIELGTSLPKDYGVFALQDIQEQLTHAEMLYDLKTIDEGDYEFTQGYRSGADILTVMGASSKATIEKCLKVAKDCHKQAMIDLMEVDDEKLAEIADFPEAIYCLHHSQDAGRDTNPAGTVAAFHEKYPHLPHIAIAGGVDLESTRALADQGLAEIVIVGSKLVKTPDPVQSAIEFQEAKQ</sequence>
<organism evidence="3 4">
    <name type="scientific">Levilactobacillus bambusae</name>
    <dbReference type="NCBI Taxonomy" id="2024736"/>
    <lineage>
        <taxon>Bacteria</taxon>
        <taxon>Bacillati</taxon>
        <taxon>Bacillota</taxon>
        <taxon>Bacilli</taxon>
        <taxon>Lactobacillales</taxon>
        <taxon>Lactobacillaceae</taxon>
        <taxon>Levilactobacillus</taxon>
    </lineage>
</organism>
<dbReference type="InterPro" id="IPR013785">
    <property type="entry name" value="Aldolase_TIM"/>
</dbReference>
<dbReference type="SUPFAM" id="SSF51366">
    <property type="entry name" value="Ribulose-phoshate binding barrel"/>
    <property type="match status" value="1"/>
</dbReference>
<evidence type="ECO:0000313" key="3">
    <source>
        <dbReference type="EMBL" id="PWG00180.1"/>
    </source>
</evidence>
<keyword evidence="1" id="KW-0456">Lyase</keyword>
<keyword evidence="4" id="KW-1185">Reference proteome</keyword>
<evidence type="ECO:0000259" key="2">
    <source>
        <dbReference type="SMART" id="SM00934"/>
    </source>
</evidence>
<feature type="domain" description="Orotidine 5'-phosphate decarboxylase" evidence="2">
    <location>
        <begin position="2"/>
        <end position="202"/>
    </location>
</feature>
<dbReference type="RefSeq" id="WP_109250127.1">
    <property type="nucleotide sequence ID" value="NZ_QCXQ01000002.1"/>
</dbReference>
<dbReference type="AlphaFoldDB" id="A0A2V1N1K3"/>
<dbReference type="PANTHER" id="PTHR35039:SF3">
    <property type="entry name" value="3-KETO-L-GULONATE-6-PHOSPHATE DECARBOXYLASE SGBH-RELATED"/>
    <property type="match status" value="1"/>
</dbReference>